<dbReference type="Pfam" id="PF00107">
    <property type="entry name" value="ADH_zinc_N"/>
    <property type="match status" value="1"/>
</dbReference>
<feature type="domain" description="Enoyl reductase (ER)" evidence="2">
    <location>
        <begin position="11"/>
        <end position="319"/>
    </location>
</feature>
<evidence type="ECO:0000313" key="4">
    <source>
        <dbReference type="Proteomes" id="UP001165135"/>
    </source>
</evidence>
<dbReference type="PANTHER" id="PTHR44154">
    <property type="entry name" value="QUINONE OXIDOREDUCTASE"/>
    <property type="match status" value="1"/>
</dbReference>
<dbReference type="EMBL" id="BSTJ01000001">
    <property type="protein sequence ID" value="GLY72138.1"/>
    <property type="molecule type" value="Genomic_DNA"/>
</dbReference>
<dbReference type="RefSeq" id="WP_285617081.1">
    <property type="nucleotide sequence ID" value="NZ_BSTJ01000001.1"/>
</dbReference>
<dbReference type="SUPFAM" id="SSF50129">
    <property type="entry name" value="GroES-like"/>
    <property type="match status" value="1"/>
</dbReference>
<comment type="caution">
    <text evidence="3">The sequence shown here is derived from an EMBL/GenBank/DDBJ whole genome shotgun (WGS) entry which is preliminary data.</text>
</comment>
<evidence type="ECO:0000256" key="1">
    <source>
        <dbReference type="ARBA" id="ARBA00022857"/>
    </source>
</evidence>
<dbReference type="InterPro" id="IPR020843">
    <property type="entry name" value="ER"/>
</dbReference>
<dbReference type="InterPro" id="IPR013149">
    <property type="entry name" value="ADH-like_C"/>
</dbReference>
<dbReference type="SUPFAM" id="SSF51735">
    <property type="entry name" value="NAD(P)-binding Rossmann-fold domains"/>
    <property type="match status" value="1"/>
</dbReference>
<dbReference type="InterPro" id="IPR013154">
    <property type="entry name" value="ADH-like_N"/>
</dbReference>
<dbReference type="Pfam" id="PF08240">
    <property type="entry name" value="ADH_N"/>
    <property type="match status" value="1"/>
</dbReference>
<dbReference type="AlphaFoldDB" id="A0A9W6RAA2"/>
<dbReference type="PANTHER" id="PTHR44154:SF1">
    <property type="entry name" value="QUINONE OXIDOREDUCTASE"/>
    <property type="match status" value="1"/>
</dbReference>
<protein>
    <submittedName>
        <fullName evidence="3">Oxidoreductase</fullName>
    </submittedName>
</protein>
<name>A0A9W6RAA2_9ACTN</name>
<sequence length="321" mass="33006">MTRAAYITRLGPPGEIRWGELPDPVSGPADVLVRTEAVAANHVDTFVRSGRYRTPTPFPFVIGRDLAGEVVGAGPGFSPGDRVWCAGMGHGGRQGSFAELVAVPAERLYRLPEGVGAVEAVGVLHPAATAFLALFRHGGLRLGETVYVGGGAGNVGDALVRMASAAGARVIASASERDADRCRAAGAAVVIDYRDPSLTARVREAAPDGIDVHVDTSGRPDLEAAVGLLAHGGRIVLLAGVGVRAELPVGPLYMRDGRLLGFAISNASAADLAGAASVINTMLAAGALPCRVTDVLALADAAEAHRRLEAGQVRGRLVLRP</sequence>
<evidence type="ECO:0000313" key="3">
    <source>
        <dbReference type="EMBL" id="GLY72138.1"/>
    </source>
</evidence>
<gene>
    <name evidence="3" type="ORF">Airi01_004050</name>
</gene>
<dbReference type="Gene3D" id="3.40.50.720">
    <property type="entry name" value="NAD(P)-binding Rossmann-like Domain"/>
    <property type="match status" value="1"/>
</dbReference>
<dbReference type="Proteomes" id="UP001165135">
    <property type="component" value="Unassembled WGS sequence"/>
</dbReference>
<dbReference type="GO" id="GO:0016491">
    <property type="term" value="F:oxidoreductase activity"/>
    <property type="evidence" value="ECO:0007669"/>
    <property type="project" value="InterPro"/>
</dbReference>
<dbReference type="SMART" id="SM00829">
    <property type="entry name" value="PKS_ER"/>
    <property type="match status" value="1"/>
</dbReference>
<dbReference type="InterPro" id="IPR051603">
    <property type="entry name" value="Zinc-ADH_QOR/CCCR"/>
</dbReference>
<dbReference type="Gene3D" id="3.90.180.10">
    <property type="entry name" value="Medium-chain alcohol dehydrogenases, catalytic domain"/>
    <property type="match status" value="1"/>
</dbReference>
<organism evidence="3 4">
    <name type="scientific">Actinoallomurus iriomotensis</name>
    <dbReference type="NCBI Taxonomy" id="478107"/>
    <lineage>
        <taxon>Bacteria</taxon>
        <taxon>Bacillati</taxon>
        <taxon>Actinomycetota</taxon>
        <taxon>Actinomycetes</taxon>
        <taxon>Streptosporangiales</taxon>
        <taxon>Thermomonosporaceae</taxon>
        <taxon>Actinoallomurus</taxon>
    </lineage>
</organism>
<proteinExistence type="predicted"/>
<keyword evidence="1" id="KW-0521">NADP</keyword>
<dbReference type="CDD" id="cd08253">
    <property type="entry name" value="zeta_crystallin"/>
    <property type="match status" value="1"/>
</dbReference>
<reference evidence="3" key="1">
    <citation type="submission" date="2023-03" db="EMBL/GenBank/DDBJ databases">
        <title>Actinoallomurus iriomotensis NBRC 103681.</title>
        <authorList>
            <person name="Ichikawa N."/>
            <person name="Sato H."/>
            <person name="Tonouchi N."/>
        </authorList>
    </citation>
    <scope>NUCLEOTIDE SEQUENCE</scope>
    <source>
        <strain evidence="3">NBRC 103681</strain>
    </source>
</reference>
<dbReference type="InterPro" id="IPR036291">
    <property type="entry name" value="NAD(P)-bd_dom_sf"/>
</dbReference>
<evidence type="ECO:0000259" key="2">
    <source>
        <dbReference type="SMART" id="SM00829"/>
    </source>
</evidence>
<dbReference type="InterPro" id="IPR011032">
    <property type="entry name" value="GroES-like_sf"/>
</dbReference>
<accession>A0A9W6RAA2</accession>